<gene>
    <name evidence="1" type="primary">PEX5</name>
    <name evidence="1" type="ORF">M8818_002809</name>
</gene>
<dbReference type="EMBL" id="JAMKPW020000011">
    <property type="protein sequence ID" value="KAK8213507.1"/>
    <property type="molecule type" value="Genomic_DNA"/>
</dbReference>
<protein>
    <submittedName>
        <fullName evidence="1">Peroxisomal membrane signal receptor PTS1</fullName>
    </submittedName>
</protein>
<evidence type="ECO:0000313" key="1">
    <source>
        <dbReference type="EMBL" id="KAK8213507.1"/>
    </source>
</evidence>
<proteinExistence type="predicted"/>
<keyword evidence="2" id="KW-1185">Reference proteome</keyword>
<comment type="caution">
    <text evidence="1">The sequence shown here is derived from an EMBL/GenBank/DDBJ whole genome shotgun (WGS) entry which is preliminary data.</text>
</comment>
<evidence type="ECO:0000313" key="2">
    <source>
        <dbReference type="Proteomes" id="UP001320706"/>
    </source>
</evidence>
<keyword evidence="1" id="KW-0675">Receptor</keyword>
<dbReference type="Proteomes" id="UP001320706">
    <property type="component" value="Unassembled WGS sequence"/>
</dbReference>
<accession>A0ACC3SLD5</accession>
<organism evidence="1 2">
    <name type="scientific">Zalaria obscura</name>
    <dbReference type="NCBI Taxonomy" id="2024903"/>
    <lineage>
        <taxon>Eukaryota</taxon>
        <taxon>Fungi</taxon>
        <taxon>Dikarya</taxon>
        <taxon>Ascomycota</taxon>
        <taxon>Pezizomycotina</taxon>
        <taxon>Dothideomycetes</taxon>
        <taxon>Dothideomycetidae</taxon>
        <taxon>Dothideales</taxon>
        <taxon>Zalariaceae</taxon>
        <taxon>Zalaria</taxon>
    </lineage>
</organism>
<reference evidence="1" key="1">
    <citation type="submission" date="2024-02" db="EMBL/GenBank/DDBJ databases">
        <title>Metagenome Assembled Genome of Zalaria obscura JY119.</title>
        <authorList>
            <person name="Vighnesh L."/>
            <person name="Jagadeeshwari U."/>
            <person name="Venkata Ramana C."/>
            <person name="Sasikala C."/>
        </authorList>
    </citation>
    <scope>NUCLEOTIDE SEQUENCE</scope>
    <source>
        <strain evidence="1">JY119</strain>
    </source>
</reference>
<sequence length="1012" mass="111226">MSQNDSAAWPVADAALTQTILDLVQQASHYRQLKKGANEATKTLNRGISEILILAADTSPLAILLHLPLLCEDKNVPYVYVPSKMALGRACGVSRSVIACSITTNEASELMGQIRTLKDKPPTFTTASRTFVSRTTPSALRPTAQWQTSPFQRRFASEEASPKDAETSDETVTTEESQAEREARAEVTEAETSKSEDITAGEAEKEIQTEQVKEESVQDAASSTTSTLEHAVETAKETVSDAAERLATAAGIASASGAAKSSAKFELDQRAPGQEAAGKILYCGNLYFETQTEELRKQFSQFGEVLNCRIATDPQGMSKGFGFVEFATKESAEEAIRELDQRPFMGRHQSRTRPSRSDAIMSFLGGPECSTAANPLAQFTKHTQDDKSLQRDRLIGRGLGGMGESMRTQPMGAPQDAMMDEFMQQQAPLPQGPAAPFAMEQMRRELEQASRRSESPQWAQEFEPGLPDQGMETVFSRPTNGGFSPADFAKFQQQRNQSARAATASPLSGQVQSPMSGYRPMGMGYGGMGYGMQRTFSPAFTQQQQPMSAETMDKGKGRMVELDDNDWEAQFASLDTKDQDALDLEANAAIEAELSQMDRSVDPLSSSTSHPLSSETNYGDFESIWRGIQAETAAKNRHMDDSFGDAMHMGDDYEQWEGFDGLNTHRSSDPYLGEYMFEEENPFSTLSNPYDEGVKIMREGGNLSLAALAFEAAVQKDDTHVAAWTALGQAQAQNEKETPAIRALEHALKLDPNNLPALMGLAVSYTNEGYDSTAYRTLERWVATKYPTVATGPLSSADDLGFTDRHALHQKVTDLFIAAAQLSPSGEQMDPDVQVGLGVLFYGAEEYDKAVDCFGAALASTEEGATNRQEELHLLWNRLGATLANSGRSEEAIDAYSRALELRPNFVRARYNLGVSCINIGCYEEAAQHLLQALEMHRVVEKEGRERAREIVEGAEGRGVDEDRLEMMIQQNQSTNLYDTLRRVFSQMDRMELRDMVGPGMDLEALRGVFEF</sequence>
<name>A0ACC3SLD5_9PEZI</name>